<evidence type="ECO:0000313" key="2">
    <source>
        <dbReference type="Proteomes" id="UP001057375"/>
    </source>
</evidence>
<reference evidence="1" key="1">
    <citation type="submission" date="2022-03" db="EMBL/GenBank/DDBJ databases">
        <title>Draft genome sequence of Aduncisulcus paluster, a free-living microaerophilic Fornicata.</title>
        <authorList>
            <person name="Yuyama I."/>
            <person name="Kume K."/>
            <person name="Tamura T."/>
            <person name="Inagaki Y."/>
            <person name="Hashimoto T."/>
        </authorList>
    </citation>
    <scope>NUCLEOTIDE SEQUENCE</scope>
    <source>
        <strain evidence="1">NY0171</strain>
    </source>
</reference>
<keyword evidence="2" id="KW-1185">Reference proteome</keyword>
<dbReference type="Proteomes" id="UP001057375">
    <property type="component" value="Unassembled WGS sequence"/>
</dbReference>
<dbReference type="EMBL" id="BQXS01009970">
    <property type="protein sequence ID" value="GKT32323.1"/>
    <property type="molecule type" value="Genomic_DNA"/>
</dbReference>
<evidence type="ECO:0000313" key="1">
    <source>
        <dbReference type="EMBL" id="GKT32323.1"/>
    </source>
</evidence>
<accession>A0ABQ5KLG5</accession>
<gene>
    <name evidence="1" type="ORF">ADUPG1_006504</name>
</gene>
<sequence length="225" mass="25603">MSWKTICKTCHLEFLWDSRDAGPIIGKLCTNKMKEYFDPGLPKSDVTVDISREDKIPPSESDIFWKSFTSSLAPKIDPFYILDPTGIHKPRKKHVVIRHVLSEKKHLSKKMIQWHTSKPYTRSSLLSAPAIIRALFKGKSPNWLFGGFGEKDIRTSRRIAFNKRENAIYQPLLTSVMCTSNRLLVDGDYLPTFLYGGFGSDDLLFSGREKGGIWYPSEINGLCAI</sequence>
<name>A0ABQ5KLG5_9EUKA</name>
<protein>
    <submittedName>
        <fullName evidence="1">Uncharacterized protein</fullName>
    </submittedName>
</protein>
<proteinExistence type="predicted"/>
<comment type="caution">
    <text evidence="1">The sequence shown here is derived from an EMBL/GenBank/DDBJ whole genome shotgun (WGS) entry which is preliminary data.</text>
</comment>
<organism evidence="1 2">
    <name type="scientific">Aduncisulcus paluster</name>
    <dbReference type="NCBI Taxonomy" id="2918883"/>
    <lineage>
        <taxon>Eukaryota</taxon>
        <taxon>Metamonada</taxon>
        <taxon>Carpediemonas-like organisms</taxon>
        <taxon>Aduncisulcus</taxon>
    </lineage>
</organism>